<protein>
    <recommendedName>
        <fullName evidence="11">Amine oxidase</fullName>
        <ecNumber evidence="11">1.4.3.-</ecNumber>
    </recommendedName>
</protein>
<feature type="domain" description="Copper amine oxidase N3-terminal" evidence="13">
    <location>
        <begin position="115"/>
        <end position="204"/>
    </location>
</feature>
<keyword evidence="7 11" id="KW-0801">TPQ</keyword>
<evidence type="ECO:0000256" key="5">
    <source>
        <dbReference type="ARBA" id="ARBA00011738"/>
    </source>
</evidence>
<dbReference type="InterPro" id="IPR054157">
    <property type="entry name" value="AGAO-like_N2"/>
</dbReference>
<dbReference type="PANTHER" id="PTHR10638:SF86">
    <property type="entry name" value="COPPER AMINE OXIDASE 1-RELATED"/>
    <property type="match status" value="1"/>
</dbReference>
<evidence type="ECO:0000259" key="14">
    <source>
        <dbReference type="Pfam" id="PF21994"/>
    </source>
</evidence>
<evidence type="ECO:0000256" key="1">
    <source>
        <dbReference type="ARBA" id="ARBA00001935"/>
    </source>
</evidence>
<keyword evidence="6 11" id="KW-0479">Metal-binding</keyword>
<comment type="cofactor">
    <cofactor evidence="2">
        <name>Mn(2+)</name>
        <dbReference type="ChEBI" id="CHEBI:29035"/>
    </cofactor>
</comment>
<evidence type="ECO:0000256" key="8">
    <source>
        <dbReference type="ARBA" id="ARBA00023002"/>
    </source>
</evidence>
<comment type="cofactor">
    <cofactor evidence="1">
        <name>Cu cation</name>
        <dbReference type="ChEBI" id="CHEBI:23378"/>
    </cofactor>
</comment>
<evidence type="ECO:0000259" key="12">
    <source>
        <dbReference type="Pfam" id="PF01179"/>
    </source>
</evidence>
<sequence length="657" mass="72818">MSTMELPVLPADDSDGTTHPLAALTPAEIDATREILAEAGLVTAATRFSYVMLREPDKQDVLEWDGSTPLPREVSLLVTELEPLGLSSVVVDLTAGEVVSRTVLDPAEVGFGPCLDEDFELVDQIVKSDEGWLAAVAKRGITDVTKVRPVPLTAGVFGYPDEVGRRMYRVLSFYQPHPGEPPWAHPVGGVIAHVDVSGRRVLRVVETHVEHVPEESGDYLHEAVRGPQRTDLKPISITQPEGVSFEYRDGVLSWQNWQLRVGFNGREGLTLHQVSYADGGVQRPVLYRASVAEMVVNYGDPGPTHGWQNYFDLGEYQFGRLANSLELGCDCLGEITYVDAVVSDDHLRPHVIRNAICIHEEDFGVLWKHNDIFTGTSQTRRQRRLVVSFFGTVGNYDYGFYWYFYLDGTIELEAKATGIPFPSGYDGQDPHFAELAPGLGAPVHQHLFSARLDMTVDGVRNHVDELEVAPVPPGEGNPWGNAIGRKSTRLRTEHEAQRVAANHLNRVWAIASSERTNRFGKPTSYVLHPEGQPALLADEHSSVARRATFARKHLWVTRYDRDQLWPSGYTVNQNPGGDGLPAYAAEDRPIDGEDVVLWHTFGLTHYVRTEDWPIMPVDYTGFKLKPDGFFDRNPTLDVPDLSTAHGCCGGGECGCHD</sequence>
<comment type="caution">
    <text evidence="15">The sequence shown here is derived from an EMBL/GenBank/DDBJ whole genome shotgun (WGS) entry which is preliminary data.</text>
</comment>
<evidence type="ECO:0000256" key="10">
    <source>
        <dbReference type="ARBA" id="ARBA00023211"/>
    </source>
</evidence>
<evidence type="ECO:0000256" key="2">
    <source>
        <dbReference type="ARBA" id="ARBA00001936"/>
    </source>
</evidence>
<comment type="subunit">
    <text evidence="5">Homodimer.</text>
</comment>
<dbReference type="InterPro" id="IPR015798">
    <property type="entry name" value="Cu_amine_oxidase_C"/>
</dbReference>
<comment type="PTM">
    <text evidence="11">Topaquinone (TPQ) is generated by copper-dependent autoxidation of a specific tyrosyl residue.</text>
</comment>
<feature type="domain" description="Copper amine oxidase catalytic" evidence="12">
    <location>
        <begin position="236"/>
        <end position="636"/>
    </location>
</feature>
<comment type="cofactor">
    <cofactor evidence="11">
        <name>Cu cation</name>
        <dbReference type="ChEBI" id="CHEBI:23378"/>
    </cofactor>
    <text evidence="11">Contains 1 topaquinone per subunit.</text>
</comment>
<dbReference type="InterPro" id="IPR036460">
    <property type="entry name" value="Cu_amine_oxidase_C_sf"/>
</dbReference>
<evidence type="ECO:0000256" key="6">
    <source>
        <dbReference type="ARBA" id="ARBA00022723"/>
    </source>
</evidence>
<dbReference type="NCBIfam" id="NF008559">
    <property type="entry name" value="PRK11504.1"/>
    <property type="match status" value="1"/>
</dbReference>
<keyword evidence="8 11" id="KW-0560">Oxidoreductase</keyword>
<evidence type="ECO:0000256" key="4">
    <source>
        <dbReference type="ARBA" id="ARBA00007983"/>
    </source>
</evidence>
<dbReference type="SUPFAM" id="SSF54416">
    <property type="entry name" value="Amine oxidase N-terminal region"/>
    <property type="match status" value="2"/>
</dbReference>
<evidence type="ECO:0000256" key="11">
    <source>
        <dbReference type="RuleBase" id="RU000672"/>
    </source>
</evidence>
<proteinExistence type="inferred from homology"/>
<evidence type="ECO:0000313" key="15">
    <source>
        <dbReference type="EMBL" id="MDA3627101.1"/>
    </source>
</evidence>
<dbReference type="SUPFAM" id="SSF49998">
    <property type="entry name" value="Amine oxidase catalytic domain"/>
    <property type="match status" value="1"/>
</dbReference>
<dbReference type="EC" id="1.4.3.-" evidence="11"/>
<name>A0ABT4UZF8_9PSEU</name>
<evidence type="ECO:0000256" key="7">
    <source>
        <dbReference type="ARBA" id="ARBA00022772"/>
    </source>
</evidence>
<dbReference type="InterPro" id="IPR015802">
    <property type="entry name" value="Cu_amine_oxidase_N3"/>
</dbReference>
<accession>A0ABT4UZF8</accession>
<keyword evidence="9 11" id="KW-0186">Copper</keyword>
<evidence type="ECO:0000259" key="13">
    <source>
        <dbReference type="Pfam" id="PF02728"/>
    </source>
</evidence>
<dbReference type="Gene3D" id="2.70.98.20">
    <property type="entry name" value="Copper amine oxidase, catalytic domain"/>
    <property type="match status" value="1"/>
</dbReference>
<evidence type="ECO:0000256" key="9">
    <source>
        <dbReference type="ARBA" id="ARBA00023008"/>
    </source>
</evidence>
<dbReference type="PANTHER" id="PTHR10638">
    <property type="entry name" value="COPPER AMINE OXIDASE"/>
    <property type="match status" value="1"/>
</dbReference>
<organism evidence="15 16">
    <name type="scientific">Saccharopolyspora oryzae</name>
    <dbReference type="NCBI Taxonomy" id="2997343"/>
    <lineage>
        <taxon>Bacteria</taxon>
        <taxon>Bacillati</taxon>
        <taxon>Actinomycetota</taxon>
        <taxon>Actinomycetes</taxon>
        <taxon>Pseudonocardiales</taxon>
        <taxon>Pseudonocardiaceae</taxon>
        <taxon>Saccharopolyspora</taxon>
    </lineage>
</organism>
<dbReference type="Pfam" id="PF02728">
    <property type="entry name" value="Cu_amine_oxidN3"/>
    <property type="match status" value="1"/>
</dbReference>
<dbReference type="Proteomes" id="UP001210380">
    <property type="component" value="Unassembled WGS sequence"/>
</dbReference>
<dbReference type="PROSITE" id="PS01164">
    <property type="entry name" value="COPPER_AMINE_OXID_1"/>
    <property type="match status" value="1"/>
</dbReference>
<evidence type="ECO:0000256" key="3">
    <source>
        <dbReference type="ARBA" id="ARBA00001947"/>
    </source>
</evidence>
<dbReference type="EMBL" id="JAQGLA010000023">
    <property type="protein sequence ID" value="MDA3627101.1"/>
    <property type="molecule type" value="Genomic_DNA"/>
</dbReference>
<keyword evidence="10" id="KW-0464">Manganese</keyword>
<comment type="similarity">
    <text evidence="4 11">Belongs to the copper/topaquinone oxidase family.</text>
</comment>
<gene>
    <name evidence="15" type="ORF">OU415_16775</name>
</gene>
<reference evidence="15 16" key="1">
    <citation type="submission" date="2022-11" db="EMBL/GenBank/DDBJ databases">
        <title>Draft genome sequence of Saccharopolyspora sp. WRP15-2 isolated from rhizosphere soils of wild rice in Thailand.</title>
        <authorList>
            <person name="Duangmal K."/>
            <person name="Kammanee S."/>
            <person name="Muangham S."/>
        </authorList>
    </citation>
    <scope>NUCLEOTIDE SEQUENCE [LARGE SCALE GENOMIC DNA]</scope>
    <source>
        <strain evidence="15 16">WRP15-2</strain>
    </source>
</reference>
<dbReference type="InterPro" id="IPR000269">
    <property type="entry name" value="Cu_amine_oxidase"/>
</dbReference>
<dbReference type="InterPro" id="IPR016182">
    <property type="entry name" value="Cu_amine_oxidase_N-reg"/>
</dbReference>
<dbReference type="Gene3D" id="3.10.450.40">
    <property type="match status" value="2"/>
</dbReference>
<dbReference type="Pfam" id="PF01179">
    <property type="entry name" value="Cu_amine_oxid"/>
    <property type="match status" value="1"/>
</dbReference>
<feature type="domain" description="AGAO-like N2" evidence="14">
    <location>
        <begin position="25"/>
        <end position="100"/>
    </location>
</feature>
<dbReference type="RefSeq" id="WP_270949746.1">
    <property type="nucleotide sequence ID" value="NZ_JAQGLA010000023.1"/>
</dbReference>
<dbReference type="Pfam" id="PF21994">
    <property type="entry name" value="AGAO-like_N2"/>
    <property type="match status" value="1"/>
</dbReference>
<comment type="cofactor">
    <cofactor evidence="3">
        <name>Zn(2+)</name>
        <dbReference type="ChEBI" id="CHEBI:29105"/>
    </cofactor>
</comment>
<keyword evidence="16" id="KW-1185">Reference proteome</keyword>
<dbReference type="InterPro" id="IPR049948">
    <property type="entry name" value="Cu_Am_ox_TPQ-bd"/>
</dbReference>
<evidence type="ECO:0000313" key="16">
    <source>
        <dbReference type="Proteomes" id="UP001210380"/>
    </source>
</evidence>